<feature type="domain" description="AMP-binding enzyme C-terminal" evidence="4">
    <location>
        <begin position="437"/>
        <end position="508"/>
    </location>
</feature>
<dbReference type="SUPFAM" id="SSF56801">
    <property type="entry name" value="Acetyl-CoA synthetase-like"/>
    <property type="match status" value="1"/>
</dbReference>
<dbReference type="Proteomes" id="UP001597182">
    <property type="component" value="Unassembled WGS sequence"/>
</dbReference>
<dbReference type="EMBL" id="JBHTMB010000287">
    <property type="protein sequence ID" value="MFD1237384.1"/>
    <property type="molecule type" value="Genomic_DNA"/>
</dbReference>
<organism evidence="5 6">
    <name type="scientific">Pseudonocardia benzenivorans</name>
    <dbReference type="NCBI Taxonomy" id="228005"/>
    <lineage>
        <taxon>Bacteria</taxon>
        <taxon>Bacillati</taxon>
        <taxon>Actinomycetota</taxon>
        <taxon>Actinomycetes</taxon>
        <taxon>Pseudonocardiales</taxon>
        <taxon>Pseudonocardiaceae</taxon>
        <taxon>Pseudonocardia</taxon>
    </lineage>
</organism>
<evidence type="ECO:0000313" key="6">
    <source>
        <dbReference type="Proteomes" id="UP001597182"/>
    </source>
</evidence>
<dbReference type="Gene3D" id="3.30.300.30">
    <property type="match status" value="1"/>
</dbReference>
<evidence type="ECO:0000259" key="4">
    <source>
        <dbReference type="Pfam" id="PF13193"/>
    </source>
</evidence>
<evidence type="ECO:0000256" key="2">
    <source>
        <dbReference type="ARBA" id="ARBA00022598"/>
    </source>
</evidence>
<evidence type="ECO:0000259" key="3">
    <source>
        <dbReference type="Pfam" id="PF00501"/>
    </source>
</evidence>
<dbReference type="Pfam" id="PF00501">
    <property type="entry name" value="AMP-binding"/>
    <property type="match status" value="1"/>
</dbReference>
<dbReference type="Gene3D" id="3.40.50.12780">
    <property type="entry name" value="N-terminal domain of ligase-like"/>
    <property type="match status" value="1"/>
</dbReference>
<keyword evidence="2" id="KW-0436">Ligase</keyword>
<dbReference type="Pfam" id="PF13193">
    <property type="entry name" value="AMP-binding_C"/>
    <property type="match status" value="1"/>
</dbReference>
<dbReference type="CDD" id="cd04433">
    <property type="entry name" value="AFD_class_I"/>
    <property type="match status" value="1"/>
</dbReference>
<reference evidence="6" key="1">
    <citation type="journal article" date="2019" name="Int. J. Syst. Evol. Microbiol.">
        <title>The Global Catalogue of Microorganisms (GCM) 10K type strain sequencing project: providing services to taxonomists for standard genome sequencing and annotation.</title>
        <authorList>
            <consortium name="The Broad Institute Genomics Platform"/>
            <consortium name="The Broad Institute Genome Sequencing Center for Infectious Disease"/>
            <person name="Wu L."/>
            <person name="Ma J."/>
        </authorList>
    </citation>
    <scope>NUCLEOTIDE SEQUENCE [LARGE SCALE GENOMIC DNA]</scope>
    <source>
        <strain evidence="6">CCUG 49018</strain>
    </source>
</reference>
<dbReference type="RefSeq" id="WP_379653276.1">
    <property type="nucleotide sequence ID" value="NZ_JBHTMB010000287.1"/>
</dbReference>
<comment type="similarity">
    <text evidence="1">Belongs to the ATP-dependent AMP-binding enzyme family.</text>
</comment>
<dbReference type="PANTHER" id="PTHR43201:SF5">
    <property type="entry name" value="MEDIUM-CHAIN ACYL-COA LIGASE ACSF2, MITOCHONDRIAL"/>
    <property type="match status" value="1"/>
</dbReference>
<sequence length="538" mass="56626">MTSPAFAGRRSLTALLADVVDHHANEVALIEDGVRTTFQELTTRVSGLAAGLAGAGIGRGDAVAIWLANRTQWVELVFATARLGAVAVGVNTRYRSRELLHVLRTSGAKALVVEPGFKGIDFAGMLAEAATEVPESLQVLVSLGPCVDPLPGVETVDYDSLLDPTLPEVSDVAEPQLPSSAFSSSGTTGAPKLVLHTQGGIVAHSVAVAEAFGYNAPGTVVLAALPMCGVFGYNTVLAALAGGATSVMLPEFEPDAVVATMLEQGVTHTNLADEMLRRIVDRPGALTNLPAWRECGFGAFTAIDPLHLVGAGEAAGKKFFQTFGSSEVLAVMTYPATDATVERRGLGGGVPCHPDVEVRVRSSDGGLCGIEEIGEIEIKGPNVTCGYYGIDGIPDLDEDGFFRTGDLGKLAGERDFVYLARAGDVLRLAGFMVSPREIEAFLEEQDGVDGAQVVGVDLGTDTAPVAFLTARPGQEIDLESVLAAARRELARFKVPRLVEVLDEFPVTRGTNGVKIQRTVLRDRARLAWDGQHGQKETA</sequence>
<comment type="caution">
    <text evidence="5">The sequence shown here is derived from an EMBL/GenBank/DDBJ whole genome shotgun (WGS) entry which is preliminary data.</text>
</comment>
<dbReference type="InterPro" id="IPR042099">
    <property type="entry name" value="ANL_N_sf"/>
</dbReference>
<evidence type="ECO:0000313" key="5">
    <source>
        <dbReference type="EMBL" id="MFD1237384.1"/>
    </source>
</evidence>
<name>A0ABW3VQB5_9PSEU</name>
<evidence type="ECO:0000256" key="1">
    <source>
        <dbReference type="ARBA" id="ARBA00006432"/>
    </source>
</evidence>
<dbReference type="InterPro" id="IPR000873">
    <property type="entry name" value="AMP-dep_synth/lig_dom"/>
</dbReference>
<dbReference type="InterPro" id="IPR045851">
    <property type="entry name" value="AMP-bd_C_sf"/>
</dbReference>
<accession>A0ABW3VQB5</accession>
<proteinExistence type="inferred from homology"/>
<protein>
    <submittedName>
        <fullName evidence="5">AMP-binding protein</fullName>
    </submittedName>
</protein>
<dbReference type="PANTHER" id="PTHR43201">
    <property type="entry name" value="ACYL-COA SYNTHETASE"/>
    <property type="match status" value="1"/>
</dbReference>
<dbReference type="InterPro" id="IPR025110">
    <property type="entry name" value="AMP-bd_C"/>
</dbReference>
<keyword evidence="6" id="KW-1185">Reference proteome</keyword>
<gene>
    <name evidence="5" type="ORF">ACFQ34_29225</name>
</gene>
<feature type="domain" description="AMP-dependent synthetase/ligase" evidence="3">
    <location>
        <begin position="19"/>
        <end position="388"/>
    </location>
</feature>